<protein>
    <submittedName>
        <fullName evidence="2">Uncharacterized protein</fullName>
    </submittedName>
</protein>
<organism evidence="2 3">
    <name type="scientific">Candidatus Giovannonibacteria bacterium GW2011_GWB1_47_6b</name>
    <dbReference type="NCBI Taxonomy" id="1618655"/>
    <lineage>
        <taxon>Bacteria</taxon>
        <taxon>Candidatus Giovannoniibacteriota</taxon>
    </lineage>
</organism>
<dbReference type="AlphaFoldDB" id="A0A0G1W4G0"/>
<evidence type="ECO:0000313" key="2">
    <source>
        <dbReference type="EMBL" id="KKU77210.1"/>
    </source>
</evidence>
<dbReference type="InterPro" id="IPR014509">
    <property type="entry name" value="YjdF-like"/>
</dbReference>
<dbReference type="Pfam" id="PF09997">
    <property type="entry name" value="DUF2238"/>
    <property type="match status" value="1"/>
</dbReference>
<reference evidence="2 3" key="1">
    <citation type="journal article" date="2015" name="Nature">
        <title>rRNA introns, odd ribosomes, and small enigmatic genomes across a large radiation of phyla.</title>
        <authorList>
            <person name="Brown C.T."/>
            <person name="Hug L.A."/>
            <person name="Thomas B.C."/>
            <person name="Sharon I."/>
            <person name="Castelle C.J."/>
            <person name="Singh A."/>
            <person name="Wilkins M.J."/>
            <person name="Williams K.H."/>
            <person name="Banfield J.F."/>
        </authorList>
    </citation>
    <scope>NUCLEOTIDE SEQUENCE [LARGE SCALE GENOMIC DNA]</scope>
</reference>
<accession>A0A0G1W4G0</accession>
<proteinExistence type="predicted"/>
<keyword evidence="1" id="KW-0812">Transmembrane</keyword>
<feature type="transmembrane region" description="Helical" evidence="1">
    <location>
        <begin position="39"/>
        <end position="60"/>
    </location>
</feature>
<gene>
    <name evidence="2" type="ORF">UY02_C0005G0026</name>
</gene>
<feature type="transmembrane region" description="Helical" evidence="1">
    <location>
        <begin position="15"/>
        <end position="32"/>
    </location>
</feature>
<dbReference type="Proteomes" id="UP000034682">
    <property type="component" value="Unassembled WGS sequence"/>
</dbReference>
<feature type="transmembrane region" description="Helical" evidence="1">
    <location>
        <begin position="80"/>
        <end position="97"/>
    </location>
</feature>
<sequence length="105" mass="12047">MFFGLYVTFPWYDTVLHIGGGAWVALLCVWLYKNEKNPILILGFVALIGVLWEFSEYLFLNDVMAWMFNEKSMPQTISDTLTDLFADLIGGSVFLLLSRIKSQNK</sequence>
<evidence type="ECO:0000256" key="1">
    <source>
        <dbReference type="SAM" id="Phobius"/>
    </source>
</evidence>
<keyword evidence="1" id="KW-1133">Transmembrane helix</keyword>
<keyword evidence="1" id="KW-0472">Membrane</keyword>
<comment type="caution">
    <text evidence="2">The sequence shown here is derived from an EMBL/GenBank/DDBJ whole genome shotgun (WGS) entry which is preliminary data.</text>
</comment>
<name>A0A0G1W4G0_9BACT</name>
<evidence type="ECO:0000313" key="3">
    <source>
        <dbReference type="Proteomes" id="UP000034682"/>
    </source>
</evidence>
<dbReference type="EMBL" id="LCOK01000005">
    <property type="protein sequence ID" value="KKU77210.1"/>
    <property type="molecule type" value="Genomic_DNA"/>
</dbReference>